<dbReference type="RefSeq" id="XP_001581636.1">
    <property type="nucleotide sequence ID" value="XM_001581586.1"/>
</dbReference>
<dbReference type="VEuPathDB" id="TrichDB:TVAG_163460"/>
<proteinExistence type="predicted"/>
<sequence length="818" mass="87050">MFSPAGEKQKKKLPVIKRFAPVLSSHIDLTPSAAPVLEAYIDDNSSASSKGSKKAIAPKSKLYEPTLGTSVSFELLPHSQNYNDRRKNPPGDMVNDLEIPIISISKSHPITPNTSTKFKLTDFIKSAPDGAALLIPDGIYEENIVLKKRINLVSNGKTEIRSQPGKNKSTIIIKGPNISLSGITISSNDNSAITVEYGSVLIENCKLISNEQPSITILPEMYASIVNCDITSKSIGIFSQDGIIESQNTTIHDTTDDGILLSGASVAKFNNCSILNGGKNGISSNNSSRFIIDGCKIQSCALHGINITAACLCSIIIQTSITECGQSCISASLLSTPKIIGCKLADCYGPAVILNDGVGCTMRNNSIEHCGGIASVIIQCNASLHSSGDKYSKTGPIAILAAENSKIELNQINFSNIKGTAISLSHATQAIIDDSSFSHISKYGIISNLSEISNLNVKCSKFKDCQIGLCFLGSKLNSNVTISSCSFNSSRLSGIQLLCCSGEVKIEKCNIKKNHECGILLQESTNVNISNTDISGNFFSGIESSKSNIKFEIGKISGNAMGGCCLRHGSTMNMKKIEFLKNGVSSLSLESKSSSIAEETIFKQTNGYACSIVRHSLLTLNGCHVENHKDVAVQIEGRNSKLVFDNTTLSENGIALIASDSSQVTIKNTLFENNNLHAEVRDNASLKAQFTKFAGAKGPLGIHSISGSTIYLQSCSLNQNMGVALACASSAAIVTSAFISNSICGFVLYSPQALVEVEGGSIEKNGEVGVCIYDGTIKMQRSVVQDHQCAGIVVAQKAKAIIGEIQFTNNGLMNINRE</sequence>
<feature type="domain" description="Right handed beta helix" evidence="2">
    <location>
        <begin position="493"/>
        <end position="648"/>
    </location>
</feature>
<evidence type="ECO:0000259" key="2">
    <source>
        <dbReference type="Pfam" id="PF13229"/>
    </source>
</evidence>
<dbReference type="InterPro" id="IPR006626">
    <property type="entry name" value="PbH1"/>
</dbReference>
<dbReference type="FunFam" id="2.160.20.10:FF:000062">
    <property type="entry name" value="Uncharacterized protein"/>
    <property type="match status" value="1"/>
</dbReference>
<dbReference type="InterPro" id="IPR011050">
    <property type="entry name" value="Pectin_lyase_fold/virulence"/>
</dbReference>
<dbReference type="SUPFAM" id="SSF51126">
    <property type="entry name" value="Pectin lyase-like"/>
    <property type="match status" value="2"/>
</dbReference>
<feature type="domain" description="Right handed beta helix" evidence="2">
    <location>
        <begin position="657"/>
        <end position="810"/>
    </location>
</feature>
<dbReference type="AlphaFoldDB" id="A2DG23"/>
<dbReference type="InterPro" id="IPR012334">
    <property type="entry name" value="Pectin_lyas_fold"/>
</dbReference>
<dbReference type="InterPro" id="IPR039448">
    <property type="entry name" value="Beta_helix"/>
</dbReference>
<dbReference type="GO" id="GO:0042981">
    <property type="term" value="P:regulation of apoptotic process"/>
    <property type="evidence" value="ECO:0000318"/>
    <property type="project" value="GO_Central"/>
</dbReference>
<dbReference type="Pfam" id="PF13229">
    <property type="entry name" value="Beta_helix"/>
    <property type="match status" value="3"/>
</dbReference>
<dbReference type="InParanoid" id="A2DG23"/>
<dbReference type="GO" id="GO:0006511">
    <property type="term" value="P:ubiquitin-dependent protein catabolic process"/>
    <property type="evidence" value="ECO:0000318"/>
    <property type="project" value="GO_Central"/>
</dbReference>
<dbReference type="OMA" id="FEVANSH"/>
<evidence type="ECO:0000313" key="3">
    <source>
        <dbReference type="EMBL" id="EAY20650.1"/>
    </source>
</evidence>
<dbReference type="KEGG" id="tva:5466193"/>
<protein>
    <recommendedName>
        <fullName evidence="2">Right handed beta helix domain-containing protein</fullName>
    </recommendedName>
</protein>
<reference evidence="3" key="1">
    <citation type="submission" date="2006-10" db="EMBL/GenBank/DDBJ databases">
        <authorList>
            <person name="Amadeo P."/>
            <person name="Zhao Q."/>
            <person name="Wortman J."/>
            <person name="Fraser-Liggett C."/>
            <person name="Carlton J."/>
        </authorList>
    </citation>
    <scope>NUCLEOTIDE SEQUENCE</scope>
    <source>
        <strain evidence="3">G3</strain>
    </source>
</reference>
<dbReference type="EMBL" id="DS113196">
    <property type="protein sequence ID" value="EAY20650.1"/>
    <property type="molecule type" value="Genomic_DNA"/>
</dbReference>
<accession>A2DG23</accession>
<dbReference type="SMART" id="SM00710">
    <property type="entry name" value="PbH1"/>
    <property type="match status" value="12"/>
</dbReference>
<evidence type="ECO:0000256" key="1">
    <source>
        <dbReference type="ARBA" id="ARBA00022737"/>
    </source>
</evidence>
<dbReference type="VEuPathDB" id="TrichDB:TVAGG3_0953400"/>
<dbReference type="PANTHER" id="PTHR22990:SF15">
    <property type="entry name" value="F-BOX ONLY PROTEIN 10"/>
    <property type="match status" value="1"/>
</dbReference>
<keyword evidence="1" id="KW-0677">Repeat</keyword>
<gene>
    <name evidence="3" type="ORF">TVAG_163460</name>
</gene>
<dbReference type="Proteomes" id="UP000001542">
    <property type="component" value="Unassembled WGS sequence"/>
</dbReference>
<evidence type="ECO:0000313" key="4">
    <source>
        <dbReference type="Proteomes" id="UP000001542"/>
    </source>
</evidence>
<dbReference type="InterPro" id="IPR051550">
    <property type="entry name" value="SCF-Subunits/Alg-Epimerases"/>
</dbReference>
<keyword evidence="4" id="KW-1185">Reference proteome</keyword>
<dbReference type="PANTHER" id="PTHR22990">
    <property type="entry name" value="F-BOX ONLY PROTEIN"/>
    <property type="match status" value="1"/>
</dbReference>
<organism evidence="3 4">
    <name type="scientific">Trichomonas vaginalis (strain ATCC PRA-98 / G3)</name>
    <dbReference type="NCBI Taxonomy" id="412133"/>
    <lineage>
        <taxon>Eukaryota</taxon>
        <taxon>Metamonada</taxon>
        <taxon>Parabasalia</taxon>
        <taxon>Trichomonadida</taxon>
        <taxon>Trichomonadidae</taxon>
        <taxon>Trichomonas</taxon>
    </lineage>
</organism>
<name>A2DG23_TRIV3</name>
<reference evidence="3" key="2">
    <citation type="journal article" date="2007" name="Science">
        <title>Draft genome sequence of the sexually transmitted pathogen Trichomonas vaginalis.</title>
        <authorList>
            <person name="Carlton J.M."/>
            <person name="Hirt R.P."/>
            <person name="Silva J.C."/>
            <person name="Delcher A.L."/>
            <person name="Schatz M."/>
            <person name="Zhao Q."/>
            <person name="Wortman J.R."/>
            <person name="Bidwell S.L."/>
            <person name="Alsmark U.C.M."/>
            <person name="Besteiro S."/>
            <person name="Sicheritz-Ponten T."/>
            <person name="Noel C.J."/>
            <person name="Dacks J.B."/>
            <person name="Foster P.G."/>
            <person name="Simillion C."/>
            <person name="Van de Peer Y."/>
            <person name="Miranda-Saavedra D."/>
            <person name="Barton G.J."/>
            <person name="Westrop G.D."/>
            <person name="Mueller S."/>
            <person name="Dessi D."/>
            <person name="Fiori P.L."/>
            <person name="Ren Q."/>
            <person name="Paulsen I."/>
            <person name="Zhang H."/>
            <person name="Bastida-Corcuera F.D."/>
            <person name="Simoes-Barbosa A."/>
            <person name="Brown M.T."/>
            <person name="Hayes R.D."/>
            <person name="Mukherjee M."/>
            <person name="Okumura C.Y."/>
            <person name="Schneider R."/>
            <person name="Smith A.J."/>
            <person name="Vanacova S."/>
            <person name="Villalvazo M."/>
            <person name="Haas B.J."/>
            <person name="Pertea M."/>
            <person name="Feldblyum T.V."/>
            <person name="Utterback T.R."/>
            <person name="Shu C.L."/>
            <person name="Osoegawa K."/>
            <person name="de Jong P.J."/>
            <person name="Hrdy I."/>
            <person name="Horvathova L."/>
            <person name="Zubacova Z."/>
            <person name="Dolezal P."/>
            <person name="Malik S.B."/>
            <person name="Logsdon J.M. Jr."/>
            <person name="Henze K."/>
            <person name="Gupta A."/>
            <person name="Wang C.C."/>
            <person name="Dunne R.L."/>
            <person name="Upcroft J.A."/>
            <person name="Upcroft P."/>
            <person name="White O."/>
            <person name="Salzberg S.L."/>
            <person name="Tang P."/>
            <person name="Chiu C.-H."/>
            <person name="Lee Y.-S."/>
            <person name="Embley T.M."/>
            <person name="Coombs G.H."/>
            <person name="Mottram J.C."/>
            <person name="Tachezy J."/>
            <person name="Fraser-Liggett C.M."/>
            <person name="Johnson P.J."/>
        </authorList>
    </citation>
    <scope>NUCLEOTIDE SEQUENCE [LARGE SCALE GENOMIC DNA]</scope>
    <source>
        <strain evidence="3">G3</strain>
    </source>
</reference>
<dbReference type="SMR" id="A2DG23"/>
<dbReference type="Gene3D" id="2.160.20.10">
    <property type="entry name" value="Single-stranded right-handed beta-helix, Pectin lyase-like"/>
    <property type="match status" value="3"/>
</dbReference>
<feature type="domain" description="Right handed beta helix" evidence="2">
    <location>
        <begin position="258"/>
        <end position="412"/>
    </location>
</feature>